<protein>
    <submittedName>
        <fullName evidence="3">Nucleolar pre-ribosomal-associated protein 2</fullName>
    </submittedName>
</protein>
<reference evidence="3" key="2">
    <citation type="journal article" date="2022" name="Microbiol. Resour. Announc.">
        <title>Whole-Genome Sequence of Entomortierella parvispora E1425, a Mucoromycotan Fungus Associated with Burkholderiaceae-Related Endosymbiotic Bacteria.</title>
        <authorList>
            <person name="Herlambang A."/>
            <person name="Guo Y."/>
            <person name="Takashima Y."/>
            <person name="Narisawa K."/>
            <person name="Ohta H."/>
            <person name="Nishizawa T."/>
        </authorList>
    </citation>
    <scope>NUCLEOTIDE SEQUENCE</scope>
    <source>
        <strain evidence="3">E1425</strain>
    </source>
</reference>
<evidence type="ECO:0000313" key="4">
    <source>
        <dbReference type="Proteomes" id="UP000827284"/>
    </source>
</evidence>
<reference evidence="3" key="1">
    <citation type="submission" date="2021-11" db="EMBL/GenBank/DDBJ databases">
        <authorList>
            <person name="Herlambang A."/>
            <person name="Guo Y."/>
            <person name="Takashima Y."/>
            <person name="Nishizawa T."/>
        </authorList>
    </citation>
    <scope>NUCLEOTIDE SEQUENCE</scope>
    <source>
        <strain evidence="3">E1425</strain>
    </source>
</reference>
<dbReference type="InterPro" id="IPR018849">
    <property type="entry name" value="Urb2/Npa2_C"/>
</dbReference>
<dbReference type="EMBL" id="BQFW01000007">
    <property type="protein sequence ID" value="GJJ72555.1"/>
    <property type="molecule type" value="Genomic_DNA"/>
</dbReference>
<evidence type="ECO:0000256" key="1">
    <source>
        <dbReference type="SAM" id="MobiDB-lite"/>
    </source>
</evidence>
<dbReference type="OrthoDB" id="160374at2759"/>
<sequence length="1816" mass="201539">MEDHLNSSEAFAKALKGFQIPPTEKIRLAQEAWRRVDVVLPHKQEFLLEWLCSSLLKSATPGKGVKDAASNVLLDLEYWELFRDMLAAIANSRKKNRHLGTASTGIRHHGLESGVTESQAAGVLLRVPTVPIFTAVIQKLLPQTSTASVQPTADSATTGTSKQKKKSKAQQSQAVAIQDNNSSLPSMAVIDTVKLCLELLCGPFMSEWFQPTLEQYTPLVQATLEAMVDLNRIKSLDTEAVNILLDLGFVVLDRFRRLVVVQPNQKKVFTLLAGPMFEALVGARFSIKDSQERSGRMCQEAIGHTMRSGLFHQEHLQEYTSGYNATGGVKSLQSYQKQLFDHIAEMAKSSSSASVLDVLPVLLSYFVEETRRKQRALASSGFDRGIESAREIEFEFFKIVYILAQKELPSLGEDASEKAVIQLADIMEALNLLLSTLLDLNMYQPSNNEEADQYVFMSTSFQSLYSCLMSARRLSNGRLQSISLHGIVVLSQLDDRLLKPHLDSLWPTLLRPLEQAQDAALELGKTLLEIYGKSSDFKTFLTSFLTALREFVTRPEDLRMSPMFSRQFLDLIPSNIRSHLPLPQSPTILDIFVGELMALDSSLDQLEGLDLMAINGQVEEEETDKKKKKRKLNSGKSKSAAAADSSLPSAELVTMLFIQFLKGLRVTTNQEKQLNKEFEALYQHFLKQIFDRVASSSKGSDGQVSEIFQSRRLTPALQLHYALCKVSTKYWAQGMSMDLVKKIVRRLTKSLTDWTDAVVLTMNRVILQHVHLTLCSSQTTVMEETQAQQCQELVQFTMKSSRLEGLVNGNGGVSKLSVASWDGRLEHATGDQFLVASWQIQVNDWLDIVCRFGQVQDMNLIATVIAGHFSQQAEDCNNREGQDKFSTQITIHLLNQILLRSANFYEVPNFRQIFAQKILQELSSSITLLSGTDAEKALAATVSTFTSGDAATTTAKVAYQDALKELVEVSRQQGQSGTGKKGASKSSKSPKIIESSQGSHLLSLLSIMHLLPLEYFEKFERNIILTTMAVLDYYIPRYLSVESSNIGLKCLLLERRISNAIMTWRMDAGVLCFDSQILLNLLVPYPAWNCTSKVGHEDNGGYGQATLQTSSLMLEHTVRYLMTQFQQQPHFAAQLDVLLTSVLQSWAQSSDVIESSSWTVGAMSSGTKGQLQLSESRIKFVLLSQACQSLVQGLEGLHQHRSKSRSKKAKADNSSMDLDQKSDETAALEVKIDQLFDVVQTKSISRIGKSLALLKPLTKRDALTRSALECMDHIELYKTLVQYRQLKSSEHSHLAAKKTASKTSKQGECLDLVESLFHLAQALAHEIHERQHHSQHDKEEGLEHLAAVLTAYSCEYLPKSSAWPKQEQGNGSFAKSLEKQLLELLVRISGQQHGQMADAKDVAMLKDAYLILLGQLTETQFESLLQWLLEERVVVGASGSSADTAVEELILVRYLDVTFLSAHHKQKRLVRRQISKLLTRSIQILQSTTSVDVVVAVLDLMAGICSESSFELRSWEVGLVLEGITSLMSPATPLLHPVFGDLSRGETPAQLRNQDTTRIFTSLYHVLMNVTRFRQEELTSLIPVFMAILQGCLHGFKSLHGSIAKRQQGLESLVKSPFMLLSAGVLAPVSAVATGVSLSKTVVASGEKAAISGEKHAAIDKFAPAPVTVVMGDPLPVECAENFSRLLTALGSKGVVSHHQQHQQQQQQQQQQENAVNGISSSTSSGFTTVSADASKAFGKHAPYLLMEYFTIQCSVVASIRSLELRNALLPGLYGLLNLCSEWEREMMMVGLDNTGKTLLKGLYSDYLKYYKYTGQ</sequence>
<feature type="region of interest" description="Disordered" evidence="1">
    <location>
        <begin position="1198"/>
        <end position="1220"/>
    </location>
</feature>
<name>A0A9P3H9F2_9FUNG</name>
<organism evidence="3 4">
    <name type="scientific">Entomortierella parvispora</name>
    <dbReference type="NCBI Taxonomy" id="205924"/>
    <lineage>
        <taxon>Eukaryota</taxon>
        <taxon>Fungi</taxon>
        <taxon>Fungi incertae sedis</taxon>
        <taxon>Mucoromycota</taxon>
        <taxon>Mortierellomycotina</taxon>
        <taxon>Mortierellomycetes</taxon>
        <taxon>Mortierellales</taxon>
        <taxon>Mortierellaceae</taxon>
        <taxon>Entomortierella</taxon>
    </lineage>
</organism>
<evidence type="ECO:0000259" key="2">
    <source>
        <dbReference type="Pfam" id="PF10441"/>
    </source>
</evidence>
<feature type="region of interest" description="Disordered" evidence="1">
    <location>
        <begin position="970"/>
        <end position="991"/>
    </location>
</feature>
<comment type="caution">
    <text evidence="3">The sequence shown here is derived from an EMBL/GenBank/DDBJ whole genome shotgun (WGS) entry which is preliminary data.</text>
</comment>
<feature type="compositionally biased region" description="Basic residues" evidence="1">
    <location>
        <begin position="1199"/>
        <end position="1208"/>
    </location>
</feature>
<dbReference type="PANTHER" id="PTHR15682:SF2">
    <property type="entry name" value="UNHEALTHY RIBOSOME BIOGENESIS PROTEIN 2 HOMOLOG"/>
    <property type="match status" value="1"/>
</dbReference>
<proteinExistence type="predicted"/>
<accession>A0A9P3H9F2</accession>
<dbReference type="GO" id="GO:0005730">
    <property type="term" value="C:nucleolus"/>
    <property type="evidence" value="ECO:0007669"/>
    <property type="project" value="TreeGrafter"/>
</dbReference>
<dbReference type="InterPro" id="IPR052609">
    <property type="entry name" value="Ribosome_Biogenesis_Reg"/>
</dbReference>
<evidence type="ECO:0000313" key="3">
    <source>
        <dbReference type="EMBL" id="GJJ72555.1"/>
    </source>
</evidence>
<gene>
    <name evidence="3" type="ORF">EMPS_04913</name>
</gene>
<dbReference type="Proteomes" id="UP000827284">
    <property type="component" value="Unassembled WGS sequence"/>
</dbReference>
<feature type="domain" description="Nucleolar 27S pre-rRNA processing Urb2/Npa2 C-terminal" evidence="2">
    <location>
        <begin position="1496"/>
        <end position="1816"/>
    </location>
</feature>
<dbReference type="PANTHER" id="PTHR15682">
    <property type="entry name" value="UNHEALTHY RIBOSOME BIOGENESIS PROTEIN 2 HOMOLOG"/>
    <property type="match status" value="1"/>
</dbReference>
<dbReference type="Pfam" id="PF10441">
    <property type="entry name" value="Urb2"/>
    <property type="match status" value="1"/>
</dbReference>
<feature type="region of interest" description="Disordered" evidence="1">
    <location>
        <begin position="1697"/>
        <end position="1722"/>
    </location>
</feature>
<feature type="region of interest" description="Disordered" evidence="1">
    <location>
        <begin position="619"/>
        <end position="640"/>
    </location>
</feature>
<keyword evidence="4" id="KW-1185">Reference proteome</keyword>
<feature type="region of interest" description="Disordered" evidence="1">
    <location>
        <begin position="148"/>
        <end position="174"/>
    </location>
</feature>
<dbReference type="GO" id="GO:0042254">
    <property type="term" value="P:ribosome biogenesis"/>
    <property type="evidence" value="ECO:0007669"/>
    <property type="project" value="TreeGrafter"/>
</dbReference>
<feature type="compositionally biased region" description="Low complexity" evidence="1">
    <location>
        <begin position="1702"/>
        <end position="1712"/>
    </location>
</feature>